<reference evidence="12" key="1">
    <citation type="submission" date="2022-10" db="EMBL/GenBank/DDBJ databases">
        <title>Complete genome of Methanoculleus submarinus DSM 15122.</title>
        <authorList>
            <person name="Chen S.-C."/>
            <person name="Lai S.-J."/>
            <person name="You Y.-T."/>
        </authorList>
    </citation>
    <scope>NUCLEOTIDE SEQUENCE</scope>
    <source>
        <strain evidence="12">DSM 15122</strain>
    </source>
</reference>
<dbReference type="GO" id="GO:0007234">
    <property type="term" value="P:osmosensory signaling via phosphorelay pathway"/>
    <property type="evidence" value="ECO:0007669"/>
    <property type="project" value="TreeGrafter"/>
</dbReference>
<evidence type="ECO:0000256" key="9">
    <source>
        <dbReference type="SAM" id="Phobius"/>
    </source>
</evidence>
<dbReference type="Pfam" id="PF02518">
    <property type="entry name" value="HATPase_c"/>
    <property type="match status" value="1"/>
</dbReference>
<keyword evidence="9" id="KW-0472">Membrane</keyword>
<dbReference type="InterPro" id="IPR003660">
    <property type="entry name" value="HAMP_dom"/>
</dbReference>
<dbReference type="PROSITE" id="PS50885">
    <property type="entry name" value="HAMP"/>
    <property type="match status" value="1"/>
</dbReference>
<name>A0AAX3EEE6_9EURY</name>
<feature type="domain" description="HAMP" evidence="11">
    <location>
        <begin position="330"/>
        <end position="382"/>
    </location>
</feature>
<dbReference type="InterPro" id="IPR050351">
    <property type="entry name" value="BphY/WalK/GraS-like"/>
</dbReference>
<dbReference type="SUPFAM" id="SSF55874">
    <property type="entry name" value="ATPase domain of HSP90 chaperone/DNA topoisomerase II/histidine kinase"/>
    <property type="match status" value="1"/>
</dbReference>
<evidence type="ECO:0000259" key="10">
    <source>
        <dbReference type="PROSITE" id="PS50109"/>
    </source>
</evidence>
<dbReference type="Gene3D" id="3.30.565.10">
    <property type="entry name" value="Histidine kinase-like ATPase, C-terminal domain"/>
    <property type="match status" value="1"/>
</dbReference>
<evidence type="ECO:0000256" key="1">
    <source>
        <dbReference type="ARBA" id="ARBA00000085"/>
    </source>
</evidence>
<evidence type="ECO:0000313" key="12">
    <source>
        <dbReference type="EMBL" id="UYU19641.1"/>
    </source>
</evidence>
<dbReference type="PANTHER" id="PTHR42878">
    <property type="entry name" value="TWO-COMPONENT HISTIDINE KINASE"/>
    <property type="match status" value="1"/>
</dbReference>
<dbReference type="SUPFAM" id="SSF158472">
    <property type="entry name" value="HAMP domain-like"/>
    <property type="match status" value="1"/>
</dbReference>
<keyword evidence="9" id="KW-1133">Transmembrane helix</keyword>
<dbReference type="CDD" id="cd00075">
    <property type="entry name" value="HATPase"/>
    <property type="match status" value="1"/>
</dbReference>
<keyword evidence="8" id="KW-0902">Two-component regulatory system</keyword>
<gene>
    <name evidence="12" type="ORF">OH143_05990</name>
</gene>
<dbReference type="GO" id="GO:0016020">
    <property type="term" value="C:membrane"/>
    <property type="evidence" value="ECO:0007669"/>
    <property type="project" value="InterPro"/>
</dbReference>
<dbReference type="Proteomes" id="UP001156196">
    <property type="component" value="Chromosome"/>
</dbReference>
<keyword evidence="13" id="KW-1185">Reference proteome</keyword>
<sequence length="628" mass="69589">MTAAGGGRPLRFGTHLVLVMIVITLPVIGLISALDYRQVEEALIAEEDRLREQTERSAVQSIRLMDAGLNLFDCTLDHRMQEAFIPVLAEYKRAGGDPEEMDLSRVKELLGGETDVYIINDSGVIEYTTYPPDLGIDFREVPSFYNRITEIRLGDAFTADRVMAEPASGRLRKYAYMPSPDHRYLFELGLVCSSVGTDRFDLKYRALKDDLMRLNPALEGIRIFDCYGRSVNATESESPTDPAAIDFVARAVYEEKRDRTITDPVAGQIVRYVLVDLSAAGSPSDASRVVELTYSTAPLDTRLAEMRLTHVLLAFFASLAACCIAVPVSRQITRPVREIVDDVNTIARGDLDHRIRVSAGTEFTRLQGSIDAMVDALKENIRRLHASEETARGYSTRLEDQVRERTADLEESNRAATLFLDIMVHDINNANAVAIGYTRHLVDALEGERRGMAEKMLSRLEQSSAIIGGIATLREALESGNALTRVDLDRVIRTEMANHPAIRIRYEGHPIAVLADDLLSEVFANLIGNAVKFGGPAVEIAVRVEERGKEMLVSVEDTGPGIPDAVKSELFRRFRRGEGPLTGAGLGLYICRMLITRYGGSIWVDDRVEGRPEEGAAVRFTLRKVPGE</sequence>
<comment type="catalytic activity">
    <reaction evidence="1">
        <text>ATP + protein L-histidine = ADP + protein N-phospho-L-histidine.</text>
        <dbReference type="EC" id="2.7.13.3"/>
    </reaction>
</comment>
<dbReference type="CDD" id="cd06225">
    <property type="entry name" value="HAMP"/>
    <property type="match status" value="1"/>
</dbReference>
<evidence type="ECO:0000256" key="8">
    <source>
        <dbReference type="ARBA" id="ARBA00023012"/>
    </source>
</evidence>
<dbReference type="EC" id="2.7.13.3" evidence="2"/>
<feature type="transmembrane region" description="Helical" evidence="9">
    <location>
        <begin position="12"/>
        <end position="34"/>
    </location>
</feature>
<dbReference type="PRINTS" id="PR00344">
    <property type="entry name" value="BCTRLSENSOR"/>
</dbReference>
<dbReference type="RefSeq" id="WP_011845176.1">
    <property type="nucleotide sequence ID" value="NZ_CP109831.1"/>
</dbReference>
<dbReference type="EMBL" id="CP109831">
    <property type="protein sequence ID" value="UYU19641.1"/>
    <property type="molecule type" value="Genomic_DNA"/>
</dbReference>
<keyword evidence="7" id="KW-0067">ATP-binding</keyword>
<dbReference type="AlphaFoldDB" id="A0AAX3EEE6"/>
<protein>
    <recommendedName>
        <fullName evidence="2">histidine kinase</fullName>
        <ecNumber evidence="2">2.7.13.3</ecNumber>
    </recommendedName>
</protein>
<organism evidence="12 13">
    <name type="scientific">Methanoculleus submarinus</name>
    <dbReference type="NCBI Taxonomy" id="204050"/>
    <lineage>
        <taxon>Archaea</taxon>
        <taxon>Methanobacteriati</taxon>
        <taxon>Methanobacteriota</taxon>
        <taxon>Stenosarchaea group</taxon>
        <taxon>Methanomicrobia</taxon>
        <taxon>Methanomicrobiales</taxon>
        <taxon>Methanomicrobiaceae</taxon>
        <taxon>Methanoculleus</taxon>
    </lineage>
</organism>
<dbReference type="GO" id="GO:0005524">
    <property type="term" value="F:ATP binding"/>
    <property type="evidence" value="ECO:0007669"/>
    <property type="project" value="UniProtKB-KW"/>
</dbReference>
<dbReference type="GeneID" id="25393876"/>
<dbReference type="GO" id="GO:0004673">
    <property type="term" value="F:protein histidine kinase activity"/>
    <property type="evidence" value="ECO:0007669"/>
    <property type="project" value="UniProtKB-EC"/>
</dbReference>
<dbReference type="KEGG" id="msum:OH143_05990"/>
<keyword evidence="3" id="KW-0597">Phosphoprotein</keyword>
<dbReference type="InterPro" id="IPR005467">
    <property type="entry name" value="His_kinase_dom"/>
</dbReference>
<dbReference type="InterPro" id="IPR004358">
    <property type="entry name" value="Sig_transdc_His_kin-like_C"/>
</dbReference>
<evidence type="ECO:0000256" key="6">
    <source>
        <dbReference type="ARBA" id="ARBA00022777"/>
    </source>
</evidence>
<dbReference type="SMART" id="SM00387">
    <property type="entry name" value="HATPase_c"/>
    <property type="match status" value="1"/>
</dbReference>
<evidence type="ECO:0000256" key="7">
    <source>
        <dbReference type="ARBA" id="ARBA00022840"/>
    </source>
</evidence>
<feature type="domain" description="Histidine kinase" evidence="10">
    <location>
        <begin position="422"/>
        <end position="626"/>
    </location>
</feature>
<evidence type="ECO:0000256" key="2">
    <source>
        <dbReference type="ARBA" id="ARBA00012438"/>
    </source>
</evidence>
<evidence type="ECO:0000256" key="3">
    <source>
        <dbReference type="ARBA" id="ARBA00022553"/>
    </source>
</evidence>
<dbReference type="GO" id="GO:0030295">
    <property type="term" value="F:protein kinase activator activity"/>
    <property type="evidence" value="ECO:0007669"/>
    <property type="project" value="TreeGrafter"/>
</dbReference>
<evidence type="ECO:0000256" key="5">
    <source>
        <dbReference type="ARBA" id="ARBA00022741"/>
    </source>
</evidence>
<dbReference type="SMART" id="SM00304">
    <property type="entry name" value="HAMP"/>
    <property type="match status" value="1"/>
</dbReference>
<dbReference type="GeneID" id="76730424"/>
<dbReference type="InterPro" id="IPR003594">
    <property type="entry name" value="HATPase_dom"/>
</dbReference>
<keyword evidence="9" id="KW-0812">Transmembrane</keyword>
<dbReference type="GO" id="GO:0000156">
    <property type="term" value="F:phosphorelay response regulator activity"/>
    <property type="evidence" value="ECO:0007669"/>
    <property type="project" value="TreeGrafter"/>
</dbReference>
<keyword evidence="5" id="KW-0547">Nucleotide-binding</keyword>
<proteinExistence type="predicted"/>
<dbReference type="Pfam" id="PF00672">
    <property type="entry name" value="HAMP"/>
    <property type="match status" value="1"/>
</dbReference>
<dbReference type="PANTHER" id="PTHR42878:SF7">
    <property type="entry name" value="SENSOR HISTIDINE KINASE GLRK"/>
    <property type="match status" value="1"/>
</dbReference>
<keyword evidence="4" id="KW-0808">Transferase</keyword>
<evidence type="ECO:0000256" key="4">
    <source>
        <dbReference type="ARBA" id="ARBA00022679"/>
    </source>
</evidence>
<dbReference type="PROSITE" id="PS50109">
    <property type="entry name" value="HIS_KIN"/>
    <property type="match status" value="1"/>
</dbReference>
<dbReference type="InterPro" id="IPR036890">
    <property type="entry name" value="HATPase_C_sf"/>
</dbReference>
<keyword evidence="6 12" id="KW-0418">Kinase</keyword>
<evidence type="ECO:0000313" key="13">
    <source>
        <dbReference type="Proteomes" id="UP001156196"/>
    </source>
</evidence>
<accession>A0AAX3EEE6</accession>
<evidence type="ECO:0000259" key="11">
    <source>
        <dbReference type="PROSITE" id="PS50885"/>
    </source>
</evidence>
<dbReference type="Gene3D" id="6.10.340.10">
    <property type="match status" value="1"/>
</dbReference>